<dbReference type="InterPro" id="IPR014710">
    <property type="entry name" value="RmlC-like_jellyroll"/>
</dbReference>
<organism evidence="5 6">
    <name type="scientific">Pythium oligandrum</name>
    <name type="common">Mycoparasitic fungus</name>
    <dbReference type="NCBI Taxonomy" id="41045"/>
    <lineage>
        <taxon>Eukaryota</taxon>
        <taxon>Sar</taxon>
        <taxon>Stramenopiles</taxon>
        <taxon>Oomycota</taxon>
        <taxon>Peronosporomycetes</taxon>
        <taxon>Pythiales</taxon>
        <taxon>Pythiaceae</taxon>
        <taxon>Pythium</taxon>
    </lineage>
</organism>
<evidence type="ECO:0000313" key="5">
    <source>
        <dbReference type="EMBL" id="TMW64854.1"/>
    </source>
</evidence>
<dbReference type="AlphaFoldDB" id="A0A8K1CJS4"/>
<dbReference type="OrthoDB" id="271433at2759"/>
<dbReference type="InterPro" id="IPR012864">
    <property type="entry name" value="PCO/ADO"/>
</dbReference>
<evidence type="ECO:0000313" key="6">
    <source>
        <dbReference type="Proteomes" id="UP000794436"/>
    </source>
</evidence>
<dbReference type="CDD" id="cd20289">
    <property type="entry name" value="cupin_ADO"/>
    <property type="match status" value="1"/>
</dbReference>
<dbReference type="PANTHER" id="PTHR22966:SF61">
    <property type="entry name" value="2-AMINOETHANETHIOL DIOXYGENASE"/>
    <property type="match status" value="1"/>
</dbReference>
<dbReference type="InterPro" id="IPR011051">
    <property type="entry name" value="RmlC_Cupin_sf"/>
</dbReference>
<comment type="caution">
    <text evidence="5">The sequence shown here is derived from an EMBL/GenBank/DDBJ whole genome shotgun (WGS) entry which is preliminary data.</text>
</comment>
<keyword evidence="3" id="KW-0408">Iron</keyword>
<evidence type="ECO:0000256" key="3">
    <source>
        <dbReference type="ARBA" id="ARBA00023004"/>
    </source>
</evidence>
<dbReference type="SUPFAM" id="SSF51182">
    <property type="entry name" value="RmlC-like cupins"/>
    <property type="match status" value="1"/>
</dbReference>
<keyword evidence="2" id="KW-0560">Oxidoreductase</keyword>
<dbReference type="GO" id="GO:0016702">
    <property type="term" value="F:oxidoreductase activity, acting on single donors with incorporation of molecular oxygen, incorporation of two atoms of oxygen"/>
    <property type="evidence" value="ECO:0007669"/>
    <property type="project" value="InterPro"/>
</dbReference>
<proteinExistence type="predicted"/>
<keyword evidence="1" id="KW-0479">Metal-binding</keyword>
<feature type="region of interest" description="Disordered" evidence="4">
    <location>
        <begin position="42"/>
        <end position="70"/>
    </location>
</feature>
<name>A0A8K1CJS4_PYTOL</name>
<dbReference type="PANTHER" id="PTHR22966">
    <property type="entry name" value="2-AMINOETHANETHIOL DIOXYGENASE"/>
    <property type="match status" value="1"/>
</dbReference>
<evidence type="ECO:0000256" key="1">
    <source>
        <dbReference type="ARBA" id="ARBA00022723"/>
    </source>
</evidence>
<gene>
    <name evidence="5" type="ORF">Poli38472_009021</name>
</gene>
<sequence>MGKTPTPLTRPPCFVAPASSPTLERKKIKQPRLSFTTRIRSISVPETHRDEMPRRKRPTARPLDVPALEATDSGDEHRVVVVMDDATVASPHSIQKSLAETNLDMNGNVRQRKGNIGIGGRSASFSETEVTASPKRLRNMNAEDYDADRVVGPAPPASDDGDDKSEEAANEESENGGGSPMSDTALHGLSGAQLWVHRIVATHHHTLHKLGLERADFPNTRLSLKQLEVLLSPVIAMCNMMAPSQFGIQTPPPHIARTMKQVHYWKLWESDTIDMGIFFMPPNSVIPLHNHPGMSVVTRVLYGSAQVTSYDLVEQSKLRDVPDTDETREVTADKKITWARVSREGEYVNNSTMWLDPRRFNLHQIQANDSVGCALLDIMIPPYDNADRDCHHFDIVAEHFLEQSKERIVKMIESIEADNHNEPTGSQSMES</sequence>
<feature type="region of interest" description="Disordered" evidence="4">
    <location>
        <begin position="1"/>
        <end position="28"/>
    </location>
</feature>
<dbReference type="Gene3D" id="2.60.120.10">
    <property type="entry name" value="Jelly Rolls"/>
    <property type="match status" value="1"/>
</dbReference>
<dbReference type="Pfam" id="PF07847">
    <property type="entry name" value="PCO_ADO"/>
    <property type="match status" value="1"/>
</dbReference>
<dbReference type="GO" id="GO:0046872">
    <property type="term" value="F:metal ion binding"/>
    <property type="evidence" value="ECO:0007669"/>
    <property type="project" value="UniProtKB-KW"/>
</dbReference>
<evidence type="ECO:0000256" key="4">
    <source>
        <dbReference type="SAM" id="MobiDB-lite"/>
    </source>
</evidence>
<accession>A0A8K1CJS4</accession>
<dbReference type="Proteomes" id="UP000794436">
    <property type="component" value="Unassembled WGS sequence"/>
</dbReference>
<dbReference type="EMBL" id="SPLM01000038">
    <property type="protein sequence ID" value="TMW64854.1"/>
    <property type="molecule type" value="Genomic_DNA"/>
</dbReference>
<evidence type="ECO:0000256" key="2">
    <source>
        <dbReference type="ARBA" id="ARBA00023002"/>
    </source>
</evidence>
<protein>
    <submittedName>
        <fullName evidence="5">Uncharacterized protein</fullName>
    </submittedName>
</protein>
<feature type="region of interest" description="Disordered" evidence="4">
    <location>
        <begin position="109"/>
        <end position="184"/>
    </location>
</feature>
<keyword evidence="6" id="KW-1185">Reference proteome</keyword>
<feature type="compositionally biased region" description="Acidic residues" evidence="4">
    <location>
        <begin position="159"/>
        <end position="174"/>
    </location>
</feature>
<reference evidence="5" key="1">
    <citation type="submission" date="2019-03" db="EMBL/GenBank/DDBJ databases">
        <title>Long read genome sequence of the mycoparasitic Pythium oligandrum ATCC 38472 isolated from sugarbeet rhizosphere.</title>
        <authorList>
            <person name="Gaulin E."/>
        </authorList>
    </citation>
    <scope>NUCLEOTIDE SEQUENCE</scope>
    <source>
        <strain evidence="5">ATCC 38472_TT</strain>
    </source>
</reference>